<dbReference type="CDD" id="cd08185">
    <property type="entry name" value="Fe-ADH-like"/>
    <property type="match status" value="1"/>
</dbReference>
<dbReference type="Proteomes" id="UP000199053">
    <property type="component" value="Unassembled WGS sequence"/>
</dbReference>
<dbReference type="OrthoDB" id="9778433at2"/>
<dbReference type="FunFam" id="3.40.50.1970:FF:000003">
    <property type="entry name" value="Alcohol dehydrogenase, iron-containing"/>
    <property type="match status" value="1"/>
</dbReference>
<dbReference type="InterPro" id="IPR039697">
    <property type="entry name" value="Alcohol_dehydrogenase_Fe"/>
</dbReference>
<dbReference type="EMBL" id="FNGA01000003">
    <property type="protein sequence ID" value="SDL10062.1"/>
    <property type="molecule type" value="Genomic_DNA"/>
</dbReference>
<keyword evidence="2" id="KW-0560">Oxidoreductase</keyword>
<dbReference type="PANTHER" id="PTHR11496:SF104">
    <property type="entry name" value="3-DEOXY-ALPHA-D-MANNO-OCTULOSONATE 8-OXIDASE"/>
    <property type="match status" value="1"/>
</dbReference>
<dbReference type="STRING" id="246191.SAMN05660337_2082"/>
<dbReference type="GO" id="GO:0046872">
    <property type="term" value="F:metal ion binding"/>
    <property type="evidence" value="ECO:0007669"/>
    <property type="project" value="InterPro"/>
</dbReference>
<protein>
    <submittedName>
        <fullName evidence="5">Alcohol dehydrogenase</fullName>
    </submittedName>
</protein>
<proteinExistence type="inferred from homology"/>
<evidence type="ECO:0000259" key="4">
    <source>
        <dbReference type="Pfam" id="PF25137"/>
    </source>
</evidence>
<dbReference type="RefSeq" id="WP_092160818.1">
    <property type="nucleotide sequence ID" value="NZ_FNGA01000003.1"/>
</dbReference>
<dbReference type="Gene3D" id="1.20.1090.10">
    <property type="entry name" value="Dehydroquinate synthase-like - alpha domain"/>
    <property type="match status" value="1"/>
</dbReference>
<evidence type="ECO:0000313" key="5">
    <source>
        <dbReference type="EMBL" id="SDL10062.1"/>
    </source>
</evidence>
<dbReference type="Pfam" id="PF25137">
    <property type="entry name" value="ADH_Fe_C"/>
    <property type="match status" value="1"/>
</dbReference>
<dbReference type="Pfam" id="PF00465">
    <property type="entry name" value="Fe-ADH"/>
    <property type="match status" value="1"/>
</dbReference>
<dbReference type="PANTHER" id="PTHR11496">
    <property type="entry name" value="ALCOHOL DEHYDROGENASE"/>
    <property type="match status" value="1"/>
</dbReference>
<name>A0A1G9HB43_9BACT</name>
<sequence length="396" mass="42476">MLNFQFFIPTRLIFGPGKLAELGTTPNLPKGDKALIIIGESGAMITNGYLDKVQAALGKQNVSTMVFDNISPNPKSDQIDEAAKLAREKNIDFIVALGGGSTIDAAKAIALLTTNVGKCWDFIQAGSGGGIVAENPSAPLIAIPTTAGTGTEADPWAVISKSGGTEKISLGSDSTFPYMSIIDPELMLSVPPRTTAYTGIDAFFHAVETFVSTEHQPMSDMLALESVHLITNYLPMAIEQSDNIEARTVMAWASTAAGMCETLSRCISHHSLEHALSAMYPELPHGLGLAKLSLPYFKRLIPGSPDRFEDLAMAMGYDTSGFDENQRASVFLEGLRVLLERTGLAQESLKNYGAKEEDVPQLVEIAMATMGKLFDYTPTEMDQDDLECIVSEAIAG</sequence>
<evidence type="ECO:0000313" key="6">
    <source>
        <dbReference type="Proteomes" id="UP000199053"/>
    </source>
</evidence>
<organism evidence="5 6">
    <name type="scientific">Maridesulfovibrio ferrireducens</name>
    <dbReference type="NCBI Taxonomy" id="246191"/>
    <lineage>
        <taxon>Bacteria</taxon>
        <taxon>Pseudomonadati</taxon>
        <taxon>Thermodesulfobacteriota</taxon>
        <taxon>Desulfovibrionia</taxon>
        <taxon>Desulfovibrionales</taxon>
        <taxon>Desulfovibrionaceae</taxon>
        <taxon>Maridesulfovibrio</taxon>
    </lineage>
</organism>
<dbReference type="GO" id="GO:0004022">
    <property type="term" value="F:alcohol dehydrogenase (NAD+) activity"/>
    <property type="evidence" value="ECO:0007669"/>
    <property type="project" value="TreeGrafter"/>
</dbReference>
<dbReference type="InterPro" id="IPR018211">
    <property type="entry name" value="ADH_Fe_CS"/>
</dbReference>
<gene>
    <name evidence="5" type="ORF">SAMN05660337_2082</name>
</gene>
<dbReference type="PROSITE" id="PS00913">
    <property type="entry name" value="ADH_IRON_1"/>
    <property type="match status" value="1"/>
</dbReference>
<dbReference type="Gene3D" id="3.40.50.1970">
    <property type="match status" value="1"/>
</dbReference>
<evidence type="ECO:0000256" key="2">
    <source>
        <dbReference type="ARBA" id="ARBA00023002"/>
    </source>
</evidence>
<feature type="domain" description="Fe-containing alcohol dehydrogenase-like C-terminal" evidence="4">
    <location>
        <begin position="195"/>
        <end position="393"/>
    </location>
</feature>
<dbReference type="SUPFAM" id="SSF56796">
    <property type="entry name" value="Dehydroquinate synthase-like"/>
    <property type="match status" value="1"/>
</dbReference>
<dbReference type="AlphaFoldDB" id="A0A1G9HB43"/>
<comment type="similarity">
    <text evidence="1">Belongs to the iron-containing alcohol dehydrogenase family.</text>
</comment>
<dbReference type="InterPro" id="IPR056798">
    <property type="entry name" value="ADH_Fe_C"/>
</dbReference>
<feature type="domain" description="Alcohol dehydrogenase iron-type/glycerol dehydrogenase GldA" evidence="3">
    <location>
        <begin position="9"/>
        <end position="184"/>
    </location>
</feature>
<reference evidence="6" key="1">
    <citation type="submission" date="2016-10" db="EMBL/GenBank/DDBJ databases">
        <authorList>
            <person name="Varghese N."/>
            <person name="Submissions S."/>
        </authorList>
    </citation>
    <scope>NUCLEOTIDE SEQUENCE [LARGE SCALE GENOMIC DNA]</scope>
    <source>
        <strain evidence="6">DSM 16995</strain>
    </source>
</reference>
<evidence type="ECO:0000259" key="3">
    <source>
        <dbReference type="Pfam" id="PF00465"/>
    </source>
</evidence>
<evidence type="ECO:0000256" key="1">
    <source>
        <dbReference type="ARBA" id="ARBA00007358"/>
    </source>
</evidence>
<dbReference type="InterPro" id="IPR001670">
    <property type="entry name" value="ADH_Fe/GldA"/>
</dbReference>
<accession>A0A1G9HB43</accession>
<keyword evidence="6" id="KW-1185">Reference proteome</keyword>